<gene>
    <name evidence="1" type="ORF">RPERSI_LOCUS1333</name>
</gene>
<dbReference type="EMBL" id="CAJVQC010001200">
    <property type="protein sequence ID" value="CAG8489690.1"/>
    <property type="molecule type" value="Genomic_DNA"/>
</dbReference>
<proteinExistence type="predicted"/>
<reference evidence="1" key="1">
    <citation type="submission" date="2021-06" db="EMBL/GenBank/DDBJ databases">
        <authorList>
            <person name="Kallberg Y."/>
            <person name="Tangrot J."/>
            <person name="Rosling A."/>
        </authorList>
    </citation>
    <scope>NUCLEOTIDE SEQUENCE</scope>
    <source>
        <strain evidence="1">MA461A</strain>
    </source>
</reference>
<name>A0ACA9KRY5_9GLOM</name>
<sequence length="60" mass="6746">LVDDSDTLSLLLSLELLTLIKLEFVDNWIEIFEELFSLDATNKVSISSLVSAILEFVTDN</sequence>
<comment type="caution">
    <text evidence="1">The sequence shown here is derived from an EMBL/GenBank/DDBJ whole genome shotgun (WGS) entry which is preliminary data.</text>
</comment>
<feature type="non-terminal residue" evidence="1">
    <location>
        <position position="1"/>
    </location>
</feature>
<organism evidence="1 2">
    <name type="scientific">Racocetra persica</name>
    <dbReference type="NCBI Taxonomy" id="160502"/>
    <lineage>
        <taxon>Eukaryota</taxon>
        <taxon>Fungi</taxon>
        <taxon>Fungi incertae sedis</taxon>
        <taxon>Mucoromycota</taxon>
        <taxon>Glomeromycotina</taxon>
        <taxon>Glomeromycetes</taxon>
        <taxon>Diversisporales</taxon>
        <taxon>Gigasporaceae</taxon>
        <taxon>Racocetra</taxon>
    </lineage>
</organism>
<evidence type="ECO:0000313" key="2">
    <source>
        <dbReference type="Proteomes" id="UP000789920"/>
    </source>
</evidence>
<evidence type="ECO:0000313" key="1">
    <source>
        <dbReference type="EMBL" id="CAG8489690.1"/>
    </source>
</evidence>
<protein>
    <submittedName>
        <fullName evidence="1">25187_t:CDS:1</fullName>
    </submittedName>
</protein>
<dbReference type="Proteomes" id="UP000789920">
    <property type="component" value="Unassembled WGS sequence"/>
</dbReference>
<accession>A0ACA9KRY5</accession>
<keyword evidence="2" id="KW-1185">Reference proteome</keyword>